<keyword evidence="1" id="KW-0472">Membrane</keyword>
<organism evidence="2">
    <name type="scientific">Spodoptera frugiperda</name>
    <name type="common">Fall armyworm</name>
    <dbReference type="NCBI Taxonomy" id="7108"/>
    <lineage>
        <taxon>Eukaryota</taxon>
        <taxon>Metazoa</taxon>
        <taxon>Ecdysozoa</taxon>
        <taxon>Arthropoda</taxon>
        <taxon>Hexapoda</taxon>
        <taxon>Insecta</taxon>
        <taxon>Pterygota</taxon>
        <taxon>Neoptera</taxon>
        <taxon>Endopterygota</taxon>
        <taxon>Lepidoptera</taxon>
        <taxon>Glossata</taxon>
        <taxon>Ditrysia</taxon>
        <taxon>Noctuoidea</taxon>
        <taxon>Noctuidae</taxon>
        <taxon>Amphipyrinae</taxon>
        <taxon>Spodoptera</taxon>
    </lineage>
</organism>
<protein>
    <submittedName>
        <fullName evidence="2">SFRICE041985.2</fullName>
    </submittedName>
</protein>
<accession>A0A2H1VXL7</accession>
<reference evidence="2" key="1">
    <citation type="submission" date="2016-07" db="EMBL/GenBank/DDBJ databases">
        <authorList>
            <person name="Bretaudeau A."/>
        </authorList>
    </citation>
    <scope>NUCLEOTIDE SEQUENCE</scope>
    <source>
        <strain evidence="2">Rice</strain>
        <tissue evidence="2">Whole body</tissue>
    </source>
</reference>
<evidence type="ECO:0000256" key="1">
    <source>
        <dbReference type="SAM" id="Phobius"/>
    </source>
</evidence>
<keyword evidence="1" id="KW-0812">Transmembrane</keyword>
<sequence length="78" mass="8767">MRIKLDMLTLFKMFFILMINSCSLFPFAVLLKINEGCNAMFKARFTAMSMISSIASAYSLSIISWSLASNPNDVPTIF</sequence>
<dbReference type="EMBL" id="ODYU01005067">
    <property type="protein sequence ID" value="SOQ45580.1"/>
    <property type="molecule type" value="Genomic_DNA"/>
</dbReference>
<keyword evidence="1" id="KW-1133">Transmembrane helix</keyword>
<gene>
    <name evidence="2" type="primary">SFRICE041985.2</name>
    <name evidence="2" type="ORF">SFRICE_041985.2</name>
</gene>
<feature type="transmembrane region" description="Helical" evidence="1">
    <location>
        <begin position="12"/>
        <end position="33"/>
    </location>
</feature>
<proteinExistence type="predicted"/>
<feature type="transmembrane region" description="Helical" evidence="1">
    <location>
        <begin position="45"/>
        <end position="68"/>
    </location>
</feature>
<name>A0A2H1VXL7_SPOFR</name>
<evidence type="ECO:0000313" key="2">
    <source>
        <dbReference type="EMBL" id="SOQ45580.1"/>
    </source>
</evidence>
<dbReference type="AlphaFoldDB" id="A0A2H1VXL7"/>